<protein>
    <submittedName>
        <fullName evidence="1">Esterase family protein</fullName>
    </submittedName>
</protein>
<gene>
    <name evidence="1" type="ORF">Ana3638_11280</name>
</gene>
<dbReference type="PANTHER" id="PTHR48098">
    <property type="entry name" value="ENTEROCHELIN ESTERASE-RELATED"/>
    <property type="match status" value="1"/>
</dbReference>
<proteinExistence type="predicted"/>
<dbReference type="Gene3D" id="3.40.50.1820">
    <property type="entry name" value="alpha/beta hydrolase"/>
    <property type="match status" value="1"/>
</dbReference>
<evidence type="ECO:0000313" key="1">
    <source>
        <dbReference type="EMBL" id="QHQ61283.1"/>
    </source>
</evidence>
<evidence type="ECO:0000313" key="2">
    <source>
        <dbReference type="Proteomes" id="UP000464314"/>
    </source>
</evidence>
<keyword evidence="2" id="KW-1185">Reference proteome</keyword>
<organism evidence="1 2">
    <name type="scientific">Anaerocolumna sedimenticola</name>
    <dbReference type="NCBI Taxonomy" id="2696063"/>
    <lineage>
        <taxon>Bacteria</taxon>
        <taxon>Bacillati</taxon>
        <taxon>Bacillota</taxon>
        <taxon>Clostridia</taxon>
        <taxon>Lachnospirales</taxon>
        <taxon>Lachnospiraceae</taxon>
        <taxon>Anaerocolumna</taxon>
    </lineage>
</organism>
<dbReference type="InterPro" id="IPR000801">
    <property type="entry name" value="Esterase-like"/>
</dbReference>
<dbReference type="InterPro" id="IPR029058">
    <property type="entry name" value="AB_hydrolase_fold"/>
</dbReference>
<name>A0A6P1TLJ3_9FIRM</name>
<dbReference type="EMBL" id="CP048000">
    <property type="protein sequence ID" value="QHQ61283.1"/>
    <property type="molecule type" value="Genomic_DNA"/>
</dbReference>
<dbReference type="GO" id="GO:0016747">
    <property type="term" value="F:acyltransferase activity, transferring groups other than amino-acyl groups"/>
    <property type="evidence" value="ECO:0007669"/>
    <property type="project" value="TreeGrafter"/>
</dbReference>
<dbReference type="AlphaFoldDB" id="A0A6P1TLJ3"/>
<dbReference type="SUPFAM" id="SSF53474">
    <property type="entry name" value="alpha/beta-Hydrolases"/>
    <property type="match status" value="1"/>
</dbReference>
<dbReference type="Pfam" id="PF00756">
    <property type="entry name" value="Esterase"/>
    <property type="match status" value="1"/>
</dbReference>
<accession>A0A6P1TLJ3</accession>
<reference evidence="1 2" key="1">
    <citation type="submission" date="2020-01" db="EMBL/GenBank/DDBJ databases">
        <title>Genome analysis of Anaerocolumna sp. CBA3638.</title>
        <authorList>
            <person name="Kim J."/>
            <person name="Roh S.W."/>
        </authorList>
    </citation>
    <scope>NUCLEOTIDE SEQUENCE [LARGE SCALE GENOMIC DNA]</scope>
    <source>
        <strain evidence="1 2">CBA3638</strain>
    </source>
</reference>
<dbReference type="InterPro" id="IPR050583">
    <property type="entry name" value="Mycobacterial_A85_antigen"/>
</dbReference>
<dbReference type="Proteomes" id="UP000464314">
    <property type="component" value="Chromosome"/>
</dbReference>
<dbReference type="PANTHER" id="PTHR48098:SF1">
    <property type="entry name" value="DIACYLGLYCEROL ACYLTRANSFERASE_MYCOLYLTRANSFERASE AG85A"/>
    <property type="match status" value="1"/>
</dbReference>
<dbReference type="KEGG" id="anr:Ana3638_11280"/>
<sequence length="267" mass="30738">MALMHVDFFSNVLGLCCEADVILPQKTQGIGMEGSDTRSKYPVLWLLHGASDDHTIWQRRTSIERYVADLGLAVVMPGAGLSYYTNMAYGPRYFDYIAEELPEIMRGFFPISDRREDNFVCGLSMGGYGAMKIGLTKPESYSAIGCFSAGNFSYRDVRKETGTMLSADRIKRNMLIFGVEDMLQLKNTEHDLFYLAEKNIKEEKTLPKIFHACGNEDFLVENARVTADWFKNTNYDYIYLEGPGAHTWEFWDEWIQKYLEWLKPNLR</sequence>
<dbReference type="RefSeq" id="WP_161838109.1">
    <property type="nucleotide sequence ID" value="NZ_CP048000.1"/>
</dbReference>